<evidence type="ECO:0000313" key="1">
    <source>
        <dbReference type="EMBL" id="GJE90000.1"/>
    </source>
</evidence>
<protein>
    <submittedName>
        <fullName evidence="1">Uncharacterized protein</fullName>
    </submittedName>
</protein>
<keyword evidence="2" id="KW-1185">Reference proteome</keyword>
<comment type="caution">
    <text evidence="1">The sequence shown here is derived from an EMBL/GenBank/DDBJ whole genome shotgun (WGS) entry which is preliminary data.</text>
</comment>
<organism evidence="1 2">
    <name type="scientific">Phanerochaete sordida</name>
    <dbReference type="NCBI Taxonomy" id="48140"/>
    <lineage>
        <taxon>Eukaryota</taxon>
        <taxon>Fungi</taxon>
        <taxon>Dikarya</taxon>
        <taxon>Basidiomycota</taxon>
        <taxon>Agaricomycotina</taxon>
        <taxon>Agaricomycetes</taxon>
        <taxon>Polyporales</taxon>
        <taxon>Phanerochaetaceae</taxon>
        <taxon>Phanerochaete</taxon>
    </lineage>
</organism>
<dbReference type="EMBL" id="BPQB01000015">
    <property type="protein sequence ID" value="GJE90000.1"/>
    <property type="molecule type" value="Genomic_DNA"/>
</dbReference>
<gene>
    <name evidence="1" type="ORF">PsYK624_061200</name>
</gene>
<accession>A0A9P3G9Q1</accession>
<dbReference type="OrthoDB" id="10462438at2759"/>
<proteinExistence type="predicted"/>
<name>A0A9P3G9Q1_9APHY</name>
<sequence>MYQTASGGAQAAGNSQAGKRNVKIHFTEKVEAQLAEIDRRYPHLRGEARRIHERKISEYIEQHCSDATRVNVRKMAHSGGTDLAEAEHITITVKGSKQVNTQGVHIYMDLLELMGLKEPLSKEKSHASRSP</sequence>
<reference evidence="1 2" key="1">
    <citation type="submission" date="2021-08" db="EMBL/GenBank/DDBJ databases">
        <title>Draft Genome Sequence of Phanerochaete sordida strain YK-624.</title>
        <authorList>
            <person name="Mori T."/>
            <person name="Dohra H."/>
            <person name="Suzuki T."/>
            <person name="Kawagishi H."/>
            <person name="Hirai H."/>
        </authorList>
    </citation>
    <scope>NUCLEOTIDE SEQUENCE [LARGE SCALE GENOMIC DNA]</scope>
    <source>
        <strain evidence="1 2">YK-624</strain>
    </source>
</reference>
<dbReference type="Proteomes" id="UP000703269">
    <property type="component" value="Unassembled WGS sequence"/>
</dbReference>
<dbReference type="AlphaFoldDB" id="A0A9P3G9Q1"/>
<evidence type="ECO:0000313" key="2">
    <source>
        <dbReference type="Proteomes" id="UP000703269"/>
    </source>
</evidence>